<evidence type="ECO:0000313" key="3">
    <source>
        <dbReference type="Proteomes" id="UP000325315"/>
    </source>
</evidence>
<keyword evidence="3" id="KW-1185">Reference proteome</keyword>
<evidence type="ECO:0000313" key="2">
    <source>
        <dbReference type="EMBL" id="KAA3480939.1"/>
    </source>
</evidence>
<protein>
    <submittedName>
        <fullName evidence="2">Gag-Pol polyprotein</fullName>
    </submittedName>
</protein>
<dbReference type="EMBL" id="SMMG02000003">
    <property type="protein sequence ID" value="KAA3480939.1"/>
    <property type="molecule type" value="Genomic_DNA"/>
</dbReference>
<evidence type="ECO:0000256" key="1">
    <source>
        <dbReference type="SAM" id="MobiDB-lite"/>
    </source>
</evidence>
<dbReference type="OrthoDB" id="2272416at2759"/>
<gene>
    <name evidence="2" type="ORF">EPI10_021343</name>
</gene>
<dbReference type="AlphaFoldDB" id="A0A5B6WGN4"/>
<name>A0A5B6WGN4_9ROSI</name>
<proteinExistence type="predicted"/>
<accession>A0A5B6WGN4</accession>
<feature type="region of interest" description="Disordered" evidence="1">
    <location>
        <begin position="1"/>
        <end position="29"/>
    </location>
</feature>
<comment type="caution">
    <text evidence="2">The sequence shown here is derived from an EMBL/GenBank/DDBJ whole genome shotgun (WGS) entry which is preliminary data.</text>
</comment>
<organism evidence="2 3">
    <name type="scientific">Gossypium australe</name>
    <dbReference type="NCBI Taxonomy" id="47621"/>
    <lineage>
        <taxon>Eukaryota</taxon>
        <taxon>Viridiplantae</taxon>
        <taxon>Streptophyta</taxon>
        <taxon>Embryophyta</taxon>
        <taxon>Tracheophyta</taxon>
        <taxon>Spermatophyta</taxon>
        <taxon>Magnoliopsida</taxon>
        <taxon>eudicotyledons</taxon>
        <taxon>Gunneridae</taxon>
        <taxon>Pentapetalae</taxon>
        <taxon>rosids</taxon>
        <taxon>malvids</taxon>
        <taxon>Malvales</taxon>
        <taxon>Malvaceae</taxon>
        <taxon>Malvoideae</taxon>
        <taxon>Gossypium</taxon>
    </lineage>
</organism>
<reference evidence="2" key="1">
    <citation type="submission" date="2019-08" db="EMBL/GenBank/DDBJ databases">
        <authorList>
            <person name="Liu F."/>
        </authorList>
    </citation>
    <scope>NUCLEOTIDE SEQUENCE [LARGE SCALE GENOMIC DNA]</scope>
    <source>
        <strain evidence="2">PA1801</strain>
        <tissue evidence="2">Leaf</tissue>
    </source>
</reference>
<sequence>MDPDGAVADDVESNAPAPAKETPPVESGSVTLKFVRANPNTPPPPPPLIPQAAPTTLQVVETIRREKPLVDRIRKQGAEEFRANKDDDLERAEF</sequence>
<feature type="compositionally biased region" description="Acidic residues" evidence="1">
    <location>
        <begin position="1"/>
        <end position="12"/>
    </location>
</feature>
<dbReference type="Proteomes" id="UP000325315">
    <property type="component" value="Unassembled WGS sequence"/>
</dbReference>